<evidence type="ECO:0000256" key="4">
    <source>
        <dbReference type="ARBA" id="ARBA00023157"/>
    </source>
</evidence>
<dbReference type="AlphaFoldDB" id="A0A9X0A6T5"/>
<gene>
    <name evidence="7" type="primary">PC3_1</name>
    <name evidence="7" type="ORF">OS493_000221</name>
</gene>
<dbReference type="Proteomes" id="UP001163046">
    <property type="component" value="Unassembled WGS sequence"/>
</dbReference>
<dbReference type="PANTHER" id="PTHR42884">
    <property type="entry name" value="PROPROTEIN CONVERTASE SUBTILISIN/KEXIN-RELATED"/>
    <property type="match status" value="1"/>
</dbReference>
<dbReference type="PROSITE" id="PS51892">
    <property type="entry name" value="SUBTILASE"/>
    <property type="match status" value="1"/>
</dbReference>
<organism evidence="7 8">
    <name type="scientific">Desmophyllum pertusum</name>
    <dbReference type="NCBI Taxonomy" id="174260"/>
    <lineage>
        <taxon>Eukaryota</taxon>
        <taxon>Metazoa</taxon>
        <taxon>Cnidaria</taxon>
        <taxon>Anthozoa</taxon>
        <taxon>Hexacorallia</taxon>
        <taxon>Scleractinia</taxon>
        <taxon>Caryophylliina</taxon>
        <taxon>Caryophylliidae</taxon>
        <taxon>Desmophyllum</taxon>
    </lineage>
</organism>
<evidence type="ECO:0000313" key="8">
    <source>
        <dbReference type="Proteomes" id="UP001163046"/>
    </source>
</evidence>
<evidence type="ECO:0000256" key="3">
    <source>
        <dbReference type="ARBA" id="ARBA00022825"/>
    </source>
</evidence>
<evidence type="ECO:0000259" key="6">
    <source>
        <dbReference type="Pfam" id="PF00082"/>
    </source>
</evidence>
<feature type="domain" description="Peptidase S8/S53" evidence="6">
    <location>
        <begin position="6"/>
        <end position="98"/>
    </location>
</feature>
<dbReference type="EMBL" id="MU825396">
    <property type="protein sequence ID" value="KAJ7394412.1"/>
    <property type="molecule type" value="Genomic_DNA"/>
</dbReference>
<reference evidence="7" key="1">
    <citation type="submission" date="2023-01" db="EMBL/GenBank/DDBJ databases">
        <title>Genome assembly of the deep-sea coral Lophelia pertusa.</title>
        <authorList>
            <person name="Herrera S."/>
            <person name="Cordes E."/>
        </authorList>
    </citation>
    <scope>NUCLEOTIDE SEQUENCE</scope>
    <source>
        <strain evidence="7">USNM1676648</strain>
        <tissue evidence="7">Polyp</tissue>
    </source>
</reference>
<keyword evidence="8" id="KW-1185">Reference proteome</keyword>
<dbReference type="InterPro" id="IPR000209">
    <property type="entry name" value="Peptidase_S8/S53_dom"/>
</dbReference>
<keyword evidence="4" id="KW-1015">Disulfide bond</keyword>
<dbReference type="GO" id="GO:0016485">
    <property type="term" value="P:protein processing"/>
    <property type="evidence" value="ECO:0007669"/>
    <property type="project" value="TreeGrafter"/>
</dbReference>
<evidence type="ECO:0000256" key="5">
    <source>
        <dbReference type="PROSITE-ProRule" id="PRU01240"/>
    </source>
</evidence>
<keyword evidence="2 7" id="KW-0378">Hydrolase</keyword>
<keyword evidence="3" id="KW-0720">Serine protease</keyword>
<evidence type="ECO:0000256" key="1">
    <source>
        <dbReference type="ARBA" id="ARBA00022670"/>
    </source>
</evidence>
<evidence type="ECO:0000256" key="2">
    <source>
        <dbReference type="ARBA" id="ARBA00022801"/>
    </source>
</evidence>
<dbReference type="InterPro" id="IPR036852">
    <property type="entry name" value="Peptidase_S8/S53_dom_sf"/>
</dbReference>
<sequence length="102" mass="10809">MDADPKPRDSDPDNCHGTRCAGEVAAVANNSVCGVGVAYDANIGGVRMLDGQATDVLEGSSLSFQSEYIDIYSNCWGPKDDGKTFGKPGKLAQEALMQEHSR</sequence>
<dbReference type="GO" id="GO:0000139">
    <property type="term" value="C:Golgi membrane"/>
    <property type="evidence" value="ECO:0007669"/>
    <property type="project" value="TreeGrafter"/>
</dbReference>
<protein>
    <submittedName>
        <fullName evidence="7">PC3-like endoprotease variant B</fullName>
        <ecNumber evidence="7">3.4.21.75</ecNumber>
    </submittedName>
</protein>
<evidence type="ECO:0000313" key="7">
    <source>
        <dbReference type="EMBL" id="KAJ7394412.1"/>
    </source>
</evidence>
<comment type="caution">
    <text evidence="7">The sequence shown here is derived from an EMBL/GenBank/DDBJ whole genome shotgun (WGS) entry which is preliminary data.</text>
</comment>
<keyword evidence="1" id="KW-0645">Protease</keyword>
<dbReference type="GO" id="GO:0004252">
    <property type="term" value="F:serine-type endopeptidase activity"/>
    <property type="evidence" value="ECO:0007669"/>
    <property type="project" value="UniProtKB-EC"/>
</dbReference>
<comment type="similarity">
    <text evidence="5">Belongs to the peptidase S8 family.</text>
</comment>
<accession>A0A9X0A6T5</accession>
<proteinExistence type="inferred from homology"/>
<dbReference type="SUPFAM" id="SSF52743">
    <property type="entry name" value="Subtilisin-like"/>
    <property type="match status" value="1"/>
</dbReference>
<comment type="caution">
    <text evidence="5">Lacks conserved residue(s) required for the propagation of feature annotation.</text>
</comment>
<dbReference type="Gene3D" id="3.40.50.200">
    <property type="entry name" value="Peptidase S8/S53 domain"/>
    <property type="match status" value="1"/>
</dbReference>
<dbReference type="PROSITE" id="PS00137">
    <property type="entry name" value="SUBTILASE_HIS"/>
    <property type="match status" value="1"/>
</dbReference>
<name>A0A9X0A6T5_9CNID</name>
<dbReference type="PANTHER" id="PTHR42884:SF23">
    <property type="entry name" value="FURIN-LIKE PROTEASE 2"/>
    <property type="match status" value="1"/>
</dbReference>
<dbReference type="EC" id="3.4.21.75" evidence="7"/>
<dbReference type="OrthoDB" id="5983242at2759"/>
<dbReference type="InterPro" id="IPR022398">
    <property type="entry name" value="Peptidase_S8_His-AS"/>
</dbReference>
<dbReference type="Pfam" id="PF00082">
    <property type="entry name" value="Peptidase_S8"/>
    <property type="match status" value="1"/>
</dbReference>
<dbReference type="GO" id="GO:0005802">
    <property type="term" value="C:trans-Golgi network"/>
    <property type="evidence" value="ECO:0007669"/>
    <property type="project" value="TreeGrafter"/>
</dbReference>